<dbReference type="PANTHER" id="PTHR43736">
    <property type="entry name" value="ADP-RIBOSE PYROPHOSPHATASE"/>
    <property type="match status" value="1"/>
</dbReference>
<dbReference type="SUPFAM" id="SSF55811">
    <property type="entry name" value="Nudix"/>
    <property type="match status" value="1"/>
</dbReference>
<dbReference type="PROSITE" id="PS00893">
    <property type="entry name" value="NUDIX_BOX"/>
    <property type="match status" value="1"/>
</dbReference>
<dbReference type="Proteomes" id="UP000607311">
    <property type="component" value="Unassembled WGS sequence"/>
</dbReference>
<keyword evidence="6" id="KW-1185">Reference proteome</keyword>
<gene>
    <name evidence="5" type="ORF">Vse01_20350</name>
</gene>
<comment type="similarity">
    <text evidence="1 3">Belongs to the Nudix hydrolase family.</text>
</comment>
<dbReference type="OrthoDB" id="177518at2"/>
<dbReference type="Pfam" id="PF00293">
    <property type="entry name" value="NUDIX"/>
    <property type="match status" value="1"/>
</dbReference>
<dbReference type="CDD" id="cd04663">
    <property type="entry name" value="NUDIX_Hydrolase"/>
    <property type="match status" value="1"/>
</dbReference>
<evidence type="ECO:0000256" key="2">
    <source>
        <dbReference type="ARBA" id="ARBA00022801"/>
    </source>
</evidence>
<evidence type="ECO:0000256" key="3">
    <source>
        <dbReference type="RuleBase" id="RU003476"/>
    </source>
</evidence>
<dbReference type="Gene3D" id="3.90.79.10">
    <property type="entry name" value="Nucleoside Triphosphate Pyrophosphohydrolase"/>
    <property type="match status" value="1"/>
</dbReference>
<dbReference type="AlphaFoldDB" id="A0A9W5UNU2"/>
<evidence type="ECO:0000256" key="1">
    <source>
        <dbReference type="ARBA" id="ARBA00005582"/>
    </source>
</evidence>
<keyword evidence="2 3" id="KW-0378">Hydrolase</keyword>
<dbReference type="RefSeq" id="WP_093405712.1">
    <property type="nucleotide sequence ID" value="NZ_BOPD01000011.1"/>
</dbReference>
<feature type="domain" description="Nudix hydrolase" evidence="4">
    <location>
        <begin position="4"/>
        <end position="144"/>
    </location>
</feature>
<dbReference type="GO" id="GO:0016787">
    <property type="term" value="F:hydrolase activity"/>
    <property type="evidence" value="ECO:0007669"/>
    <property type="project" value="UniProtKB-KW"/>
</dbReference>
<reference evidence="5" key="1">
    <citation type="submission" date="2021-01" db="EMBL/GenBank/DDBJ databases">
        <title>Whole genome shotgun sequence of Verrucosispora sediminis NBRC 107745.</title>
        <authorList>
            <person name="Komaki H."/>
            <person name="Tamura T."/>
        </authorList>
    </citation>
    <scope>NUCLEOTIDE SEQUENCE</scope>
    <source>
        <strain evidence="5">NBRC 107745</strain>
    </source>
</reference>
<evidence type="ECO:0000313" key="5">
    <source>
        <dbReference type="EMBL" id="GIJ32887.1"/>
    </source>
</evidence>
<comment type="caution">
    <text evidence="5">The sequence shown here is derived from an EMBL/GenBank/DDBJ whole genome shotgun (WGS) entry which is preliminary data.</text>
</comment>
<dbReference type="InterPro" id="IPR015797">
    <property type="entry name" value="NUDIX_hydrolase-like_dom_sf"/>
</dbReference>
<organism evidence="5 6">
    <name type="scientific">Micromonospora sediminimaris</name>
    <dbReference type="NCBI Taxonomy" id="547162"/>
    <lineage>
        <taxon>Bacteria</taxon>
        <taxon>Bacillati</taxon>
        <taxon>Actinomycetota</taxon>
        <taxon>Actinomycetes</taxon>
        <taxon>Micromonosporales</taxon>
        <taxon>Micromonosporaceae</taxon>
        <taxon>Micromonospora</taxon>
    </lineage>
</organism>
<dbReference type="PRINTS" id="PR00502">
    <property type="entry name" value="NUDIXFAMILY"/>
</dbReference>
<dbReference type="EMBL" id="BOPD01000011">
    <property type="protein sequence ID" value="GIJ32887.1"/>
    <property type="molecule type" value="Genomic_DNA"/>
</dbReference>
<dbReference type="InterPro" id="IPR020084">
    <property type="entry name" value="NUDIX_hydrolase_CS"/>
</dbReference>
<dbReference type="InterPro" id="IPR020476">
    <property type="entry name" value="Nudix_hydrolase"/>
</dbReference>
<evidence type="ECO:0000259" key="4">
    <source>
        <dbReference type="PROSITE" id="PS51462"/>
    </source>
</evidence>
<sequence length="150" mass="16473">MSEVRVRVAVYVVRDTLTGPELLVFDHRDQPEAGTQVPAGGIEAGEPLEDAVLREVAEETGVTAVTVRKSLGVQQRPHPHTGQPRVTVFYHASTTERRDRWSHQVAGSSGTDDGMVFECFFIPVAKALDLLPDRQDEFVAALLQLLPENA</sequence>
<name>A0A9W5UNU2_9ACTN</name>
<evidence type="ECO:0000313" key="6">
    <source>
        <dbReference type="Proteomes" id="UP000607311"/>
    </source>
</evidence>
<proteinExistence type="inferred from homology"/>
<dbReference type="PROSITE" id="PS51462">
    <property type="entry name" value="NUDIX"/>
    <property type="match status" value="1"/>
</dbReference>
<accession>A0A9W5UNU2</accession>
<protein>
    <recommendedName>
        <fullName evidence="4">Nudix hydrolase domain-containing protein</fullName>
    </recommendedName>
</protein>
<dbReference type="PANTHER" id="PTHR43736:SF1">
    <property type="entry name" value="DIHYDRONEOPTERIN TRIPHOSPHATE DIPHOSPHATASE"/>
    <property type="match status" value="1"/>
</dbReference>
<dbReference type="InterPro" id="IPR000086">
    <property type="entry name" value="NUDIX_hydrolase_dom"/>
</dbReference>